<organism evidence="1">
    <name type="scientific">Anguilla anguilla</name>
    <name type="common">European freshwater eel</name>
    <name type="synonym">Muraena anguilla</name>
    <dbReference type="NCBI Taxonomy" id="7936"/>
    <lineage>
        <taxon>Eukaryota</taxon>
        <taxon>Metazoa</taxon>
        <taxon>Chordata</taxon>
        <taxon>Craniata</taxon>
        <taxon>Vertebrata</taxon>
        <taxon>Euteleostomi</taxon>
        <taxon>Actinopterygii</taxon>
        <taxon>Neopterygii</taxon>
        <taxon>Teleostei</taxon>
        <taxon>Anguilliformes</taxon>
        <taxon>Anguillidae</taxon>
        <taxon>Anguilla</taxon>
    </lineage>
</organism>
<reference evidence="1" key="1">
    <citation type="submission" date="2014-11" db="EMBL/GenBank/DDBJ databases">
        <authorList>
            <person name="Amaro Gonzalez C."/>
        </authorList>
    </citation>
    <scope>NUCLEOTIDE SEQUENCE</scope>
</reference>
<dbReference type="AlphaFoldDB" id="A0A0E9VDD5"/>
<evidence type="ECO:0000313" key="1">
    <source>
        <dbReference type="EMBL" id="JAH76016.1"/>
    </source>
</evidence>
<protein>
    <submittedName>
        <fullName evidence="1">Uncharacterized protein</fullName>
    </submittedName>
</protein>
<accession>A0A0E9VDD5</accession>
<name>A0A0E9VDD5_ANGAN</name>
<sequence>MAGLSSLTTHPSHSAVLRHTCLSTVTPFANSPE</sequence>
<reference evidence="1" key="2">
    <citation type="journal article" date="2015" name="Fish Shellfish Immunol.">
        <title>Early steps in the European eel (Anguilla anguilla)-Vibrio vulnificus interaction in the gills: Role of the RtxA13 toxin.</title>
        <authorList>
            <person name="Callol A."/>
            <person name="Pajuelo D."/>
            <person name="Ebbesson L."/>
            <person name="Teles M."/>
            <person name="MacKenzie S."/>
            <person name="Amaro C."/>
        </authorList>
    </citation>
    <scope>NUCLEOTIDE SEQUENCE</scope>
</reference>
<proteinExistence type="predicted"/>
<dbReference type="EMBL" id="GBXM01032561">
    <property type="protein sequence ID" value="JAH76016.1"/>
    <property type="molecule type" value="Transcribed_RNA"/>
</dbReference>